<name>A0A1Y2K864_9PROT</name>
<reference evidence="1 2" key="1">
    <citation type="journal article" date="2016" name="BMC Genomics">
        <title>Combined genomic and structural analyses of a cultured magnetotactic bacterium reveals its niche adaptation to a dynamic environment.</title>
        <authorList>
            <person name="Araujo A.C."/>
            <person name="Morillo V."/>
            <person name="Cypriano J."/>
            <person name="Teixeira L.C."/>
            <person name="Leao P."/>
            <person name="Lyra S."/>
            <person name="Almeida L.G."/>
            <person name="Bazylinski D.A."/>
            <person name="Vasconcellos A.T."/>
            <person name="Abreu F."/>
            <person name="Lins U."/>
        </authorList>
    </citation>
    <scope>NUCLEOTIDE SEQUENCE [LARGE SCALE GENOMIC DNA]</scope>
    <source>
        <strain evidence="1 2">IT-1</strain>
    </source>
</reference>
<protein>
    <submittedName>
        <fullName evidence="1">Uncharacterized protein</fullName>
    </submittedName>
</protein>
<accession>A0A1Y2K864</accession>
<dbReference type="EMBL" id="LVJN01000018">
    <property type="protein sequence ID" value="OSM04975.1"/>
    <property type="molecule type" value="Genomic_DNA"/>
</dbReference>
<sequence length="405" mass="45537">MDLLHSVGEVVEALSPAAQKERLPVIQGTPAPKRPHGAEVYVVSGYEAKGERRGDVEVEVVVDRPGKDVVLLLSSYDKITWRVSPSAHTRLKYIVLSGYYESPVFSSTQTPLYGAKAGFAYQEEGRRFTKLLRWMKQNLNVTALDGFFGAYGLPGEIVLNRSDKRPQWSLNWPPVKRSEQELIFSLPTRKGALALYDLNGPLETPEDAVMSPHSRALSPDGEREYRIARNGVQVIDQRLQGSTETFDIPANFVRFSWPIGIAYDTHQDIVSIVSFGGDGAFYRFDAKREKWLDFRTFGGVDLQLLAFDPVDKQYVGVTSFGRNTLLFIDQKGAPQERRELLRALPGFSRIVGRDSSSRERNLVVAPQGRYVAIAALDSQHRVGHIWLYDKVKRSGQLTYARQDAM</sequence>
<gene>
    <name evidence="1" type="ORF">MAIT1_03098</name>
</gene>
<dbReference type="Proteomes" id="UP000194003">
    <property type="component" value="Unassembled WGS sequence"/>
</dbReference>
<keyword evidence="2" id="KW-1185">Reference proteome</keyword>
<evidence type="ECO:0000313" key="2">
    <source>
        <dbReference type="Proteomes" id="UP000194003"/>
    </source>
</evidence>
<dbReference type="SUPFAM" id="SSF63825">
    <property type="entry name" value="YWTD domain"/>
    <property type="match status" value="1"/>
</dbReference>
<proteinExistence type="predicted"/>
<dbReference type="AlphaFoldDB" id="A0A1Y2K864"/>
<evidence type="ECO:0000313" key="1">
    <source>
        <dbReference type="EMBL" id="OSM04975.1"/>
    </source>
</evidence>
<comment type="caution">
    <text evidence="1">The sequence shown here is derived from an EMBL/GenBank/DDBJ whole genome shotgun (WGS) entry which is preliminary data.</text>
</comment>
<organism evidence="1 2">
    <name type="scientific">Magnetofaba australis IT-1</name>
    <dbReference type="NCBI Taxonomy" id="1434232"/>
    <lineage>
        <taxon>Bacteria</taxon>
        <taxon>Pseudomonadati</taxon>
        <taxon>Pseudomonadota</taxon>
        <taxon>Magnetococcia</taxon>
        <taxon>Magnetococcales</taxon>
        <taxon>Magnetococcaceae</taxon>
        <taxon>Magnetofaba</taxon>
    </lineage>
</organism>